<feature type="non-terminal residue" evidence="2">
    <location>
        <position position="93"/>
    </location>
</feature>
<proteinExistence type="predicted"/>
<dbReference type="EMBL" id="CAJOAZ010031673">
    <property type="protein sequence ID" value="CAF4441725.1"/>
    <property type="molecule type" value="Genomic_DNA"/>
</dbReference>
<evidence type="ECO:0000313" key="2">
    <source>
        <dbReference type="EMBL" id="CAF4441725.1"/>
    </source>
</evidence>
<evidence type="ECO:0000313" key="3">
    <source>
        <dbReference type="Proteomes" id="UP000663844"/>
    </source>
</evidence>
<feature type="non-terminal residue" evidence="2">
    <location>
        <position position="1"/>
    </location>
</feature>
<gene>
    <name evidence="2" type="ORF">OXD698_LOCUS53862</name>
</gene>
<name>A0A820RXR4_9BILA</name>
<reference evidence="2" key="1">
    <citation type="submission" date="2021-02" db="EMBL/GenBank/DDBJ databases">
        <authorList>
            <person name="Nowell W R."/>
        </authorList>
    </citation>
    <scope>NUCLEOTIDE SEQUENCE</scope>
</reference>
<protein>
    <submittedName>
        <fullName evidence="2">Uncharacterized protein</fullName>
    </submittedName>
</protein>
<feature type="transmembrane region" description="Helical" evidence="1">
    <location>
        <begin position="31"/>
        <end position="49"/>
    </location>
</feature>
<keyword evidence="1" id="KW-1133">Transmembrane helix</keyword>
<evidence type="ECO:0000256" key="1">
    <source>
        <dbReference type="SAM" id="Phobius"/>
    </source>
</evidence>
<keyword evidence="1" id="KW-0472">Membrane</keyword>
<dbReference type="AlphaFoldDB" id="A0A820RXR4"/>
<keyword evidence="1" id="KW-0812">Transmembrane</keyword>
<dbReference type="Proteomes" id="UP000663844">
    <property type="component" value="Unassembled WGS sequence"/>
</dbReference>
<accession>A0A820RXR4</accession>
<comment type="caution">
    <text evidence="2">The sequence shown here is derived from an EMBL/GenBank/DDBJ whole genome shotgun (WGS) entry which is preliminary data.</text>
</comment>
<organism evidence="2 3">
    <name type="scientific">Adineta steineri</name>
    <dbReference type="NCBI Taxonomy" id="433720"/>
    <lineage>
        <taxon>Eukaryota</taxon>
        <taxon>Metazoa</taxon>
        <taxon>Spiralia</taxon>
        <taxon>Gnathifera</taxon>
        <taxon>Rotifera</taxon>
        <taxon>Eurotatoria</taxon>
        <taxon>Bdelloidea</taxon>
        <taxon>Adinetida</taxon>
        <taxon>Adinetidae</taxon>
        <taxon>Adineta</taxon>
    </lineage>
</organism>
<sequence length="93" mass="10730">VVDAYWNPTLEAETNLRKYGNAFEYITVRRIIQWIFSIIIFALVFGIAMSNPKGFITILEEAASLFQNIEIGLFLAIMTYKVTSHEYSKYTLP</sequence>